<feature type="signal peptide" evidence="1">
    <location>
        <begin position="1"/>
        <end position="18"/>
    </location>
</feature>
<dbReference type="Proteomes" id="UP000447873">
    <property type="component" value="Unassembled WGS sequence"/>
</dbReference>
<evidence type="ECO:0000313" key="2">
    <source>
        <dbReference type="EMBL" id="KAE9968420.1"/>
    </source>
</evidence>
<gene>
    <name evidence="2" type="ORF">BLS_005868</name>
    <name evidence="4" type="ORF">EG327_001424</name>
    <name evidence="3" type="ORF">EG328_001884</name>
</gene>
<evidence type="ECO:0000313" key="4">
    <source>
        <dbReference type="EMBL" id="KAE9990426.1"/>
    </source>
</evidence>
<sequence>MRALRLLQALSSAGLALSKPIDNANLASLDALPHNYGYMRYMGLDGDINSKIKHCLFLNDNNVIAIEKCPDVEAELTQYVYGWVEVRSTESHLEKVAVVRTALKSGGNGDDLEILAVGASNPKSSKTSKATLQKINGYPDSRPYGENLVKLDATKRRITIPATNQCLLAKNGERSVSDSFRGDKWFGNETLVWTDCDLVKANQKASFLFTSHIVEPAM</sequence>
<dbReference type="EMBL" id="WNWS01000149">
    <property type="protein sequence ID" value="KAE9977669.1"/>
    <property type="molecule type" value="Genomic_DNA"/>
</dbReference>
<evidence type="ECO:0000313" key="3">
    <source>
        <dbReference type="EMBL" id="KAE9977669.1"/>
    </source>
</evidence>
<keyword evidence="1" id="KW-0732">Signal</keyword>
<proteinExistence type="predicted"/>
<accession>A0A8H3UEB3</accession>
<evidence type="ECO:0000256" key="1">
    <source>
        <dbReference type="SAM" id="SignalP"/>
    </source>
</evidence>
<dbReference type="Proteomes" id="UP000433883">
    <property type="component" value="Unassembled WGS sequence"/>
</dbReference>
<feature type="chain" id="PRO_5044690566" evidence="1">
    <location>
        <begin position="19"/>
        <end position="218"/>
    </location>
</feature>
<evidence type="ECO:0000313" key="7">
    <source>
        <dbReference type="Proteomes" id="UP000490939"/>
    </source>
</evidence>
<dbReference type="EMBL" id="WNWR01000138">
    <property type="protein sequence ID" value="KAE9990426.1"/>
    <property type="molecule type" value="Genomic_DNA"/>
</dbReference>
<evidence type="ECO:0000313" key="5">
    <source>
        <dbReference type="Proteomes" id="UP000433883"/>
    </source>
</evidence>
<organism evidence="2 5">
    <name type="scientific">Venturia inaequalis</name>
    <name type="common">Apple scab fungus</name>
    <dbReference type="NCBI Taxonomy" id="5025"/>
    <lineage>
        <taxon>Eukaryota</taxon>
        <taxon>Fungi</taxon>
        <taxon>Dikarya</taxon>
        <taxon>Ascomycota</taxon>
        <taxon>Pezizomycotina</taxon>
        <taxon>Dothideomycetes</taxon>
        <taxon>Pleosporomycetidae</taxon>
        <taxon>Venturiales</taxon>
        <taxon>Venturiaceae</taxon>
        <taxon>Venturia</taxon>
    </lineage>
</organism>
<name>A0A8H3UEB3_VENIN</name>
<keyword evidence="7" id="KW-1185">Reference proteome</keyword>
<dbReference type="AlphaFoldDB" id="A0A8H3UEB3"/>
<reference evidence="2 5" key="1">
    <citation type="submission" date="2019-11" db="EMBL/GenBank/DDBJ databases">
        <title>Venturia inaequalis Genome Resource.</title>
        <authorList>
            <person name="Lichtner F.J."/>
        </authorList>
    </citation>
    <scope>NUCLEOTIDE SEQUENCE [LARGE SCALE GENOMIC DNA]</scope>
    <source>
        <strain evidence="3 6">120213</strain>
        <strain evidence="2">Bline_iso_100314</strain>
        <strain evidence="4 7">DMI_063113</strain>
    </source>
</reference>
<evidence type="ECO:0000313" key="6">
    <source>
        <dbReference type="Proteomes" id="UP000447873"/>
    </source>
</evidence>
<dbReference type="Proteomes" id="UP000490939">
    <property type="component" value="Unassembled WGS sequence"/>
</dbReference>
<protein>
    <submittedName>
        <fullName evidence="2">Uncharacterized protein</fullName>
    </submittedName>
</protein>
<comment type="caution">
    <text evidence="2">The sequence shown here is derived from an EMBL/GenBank/DDBJ whole genome shotgun (WGS) entry which is preliminary data.</text>
</comment>
<dbReference type="EMBL" id="WNWQ01000414">
    <property type="protein sequence ID" value="KAE9968420.1"/>
    <property type="molecule type" value="Genomic_DNA"/>
</dbReference>